<name>A0A6J6QJ84_9ZZZZ</name>
<evidence type="ECO:0000256" key="1">
    <source>
        <dbReference type="SAM" id="MobiDB-lite"/>
    </source>
</evidence>
<sequence>MGSSASETSSVESGLLVLAIATAVSASCFATSGEISGDEANPHVPSTMTRTPTPVTVSSDCVSERESRN</sequence>
<dbReference type="EMBL" id="CAEZYB010000082">
    <property type="protein sequence ID" value="CAB4707614.1"/>
    <property type="molecule type" value="Genomic_DNA"/>
</dbReference>
<feature type="compositionally biased region" description="Polar residues" evidence="1">
    <location>
        <begin position="44"/>
        <end position="61"/>
    </location>
</feature>
<evidence type="ECO:0000313" key="2">
    <source>
        <dbReference type="EMBL" id="CAB4707614.1"/>
    </source>
</evidence>
<dbReference type="AlphaFoldDB" id="A0A6J6QJ84"/>
<accession>A0A6J6QJ84</accession>
<proteinExistence type="predicted"/>
<reference evidence="2" key="1">
    <citation type="submission" date="2020-05" db="EMBL/GenBank/DDBJ databases">
        <authorList>
            <person name="Chiriac C."/>
            <person name="Salcher M."/>
            <person name="Ghai R."/>
            <person name="Kavagutti S V."/>
        </authorList>
    </citation>
    <scope>NUCLEOTIDE SEQUENCE</scope>
</reference>
<protein>
    <submittedName>
        <fullName evidence="2">Unannotated protein</fullName>
    </submittedName>
</protein>
<feature type="region of interest" description="Disordered" evidence="1">
    <location>
        <begin position="33"/>
        <end position="69"/>
    </location>
</feature>
<gene>
    <name evidence="2" type="ORF">UFOPK2646_00793</name>
</gene>
<organism evidence="2">
    <name type="scientific">freshwater metagenome</name>
    <dbReference type="NCBI Taxonomy" id="449393"/>
    <lineage>
        <taxon>unclassified sequences</taxon>
        <taxon>metagenomes</taxon>
        <taxon>ecological metagenomes</taxon>
    </lineage>
</organism>